<organism evidence="1 2">
    <name type="scientific">Exserohilum turcicum (strain 28A)</name>
    <name type="common">Northern leaf blight fungus</name>
    <name type="synonym">Setosphaeria turcica</name>
    <dbReference type="NCBI Taxonomy" id="671987"/>
    <lineage>
        <taxon>Eukaryota</taxon>
        <taxon>Fungi</taxon>
        <taxon>Dikarya</taxon>
        <taxon>Ascomycota</taxon>
        <taxon>Pezizomycotina</taxon>
        <taxon>Dothideomycetes</taxon>
        <taxon>Pleosporomycetidae</taxon>
        <taxon>Pleosporales</taxon>
        <taxon>Pleosporineae</taxon>
        <taxon>Pleosporaceae</taxon>
        <taxon>Exserohilum</taxon>
    </lineage>
</organism>
<name>R0KMH9_EXST2</name>
<evidence type="ECO:0000313" key="2">
    <source>
        <dbReference type="Proteomes" id="UP000016935"/>
    </source>
</evidence>
<dbReference type="HOGENOM" id="CLU_1283971_0_0_1"/>
<dbReference type="EMBL" id="KB908515">
    <property type="protein sequence ID" value="EOA89127.1"/>
    <property type="molecule type" value="Genomic_DNA"/>
</dbReference>
<dbReference type="Proteomes" id="UP000016935">
    <property type="component" value="Unassembled WGS sequence"/>
</dbReference>
<dbReference type="AlphaFoldDB" id="R0KMH9"/>
<reference evidence="1 2" key="2">
    <citation type="journal article" date="2013" name="PLoS Genet.">
        <title>Comparative genome structure, secondary metabolite, and effector coding capacity across Cochliobolus pathogens.</title>
        <authorList>
            <person name="Condon B.J."/>
            <person name="Leng Y."/>
            <person name="Wu D."/>
            <person name="Bushley K.E."/>
            <person name="Ohm R.A."/>
            <person name="Otillar R."/>
            <person name="Martin J."/>
            <person name="Schackwitz W."/>
            <person name="Grimwood J."/>
            <person name="MohdZainudin N."/>
            <person name="Xue C."/>
            <person name="Wang R."/>
            <person name="Manning V.A."/>
            <person name="Dhillon B."/>
            <person name="Tu Z.J."/>
            <person name="Steffenson B.J."/>
            <person name="Salamov A."/>
            <person name="Sun H."/>
            <person name="Lowry S."/>
            <person name="LaButti K."/>
            <person name="Han J."/>
            <person name="Copeland A."/>
            <person name="Lindquist E."/>
            <person name="Barry K."/>
            <person name="Schmutz J."/>
            <person name="Baker S.E."/>
            <person name="Ciuffetti L.M."/>
            <person name="Grigoriev I.V."/>
            <person name="Zhong S."/>
            <person name="Turgeon B.G."/>
        </authorList>
    </citation>
    <scope>NUCLEOTIDE SEQUENCE [LARGE SCALE GENOMIC DNA]</scope>
    <source>
        <strain evidence="2">28A</strain>
    </source>
</reference>
<proteinExistence type="predicted"/>
<accession>R0KMH9</accession>
<reference evidence="1 2" key="1">
    <citation type="journal article" date="2012" name="PLoS Pathog.">
        <title>Diverse lifestyles and strategies of plant pathogenesis encoded in the genomes of eighteen Dothideomycetes fungi.</title>
        <authorList>
            <person name="Ohm R.A."/>
            <person name="Feau N."/>
            <person name="Henrissat B."/>
            <person name="Schoch C.L."/>
            <person name="Horwitz B.A."/>
            <person name="Barry K.W."/>
            <person name="Condon B.J."/>
            <person name="Copeland A.C."/>
            <person name="Dhillon B."/>
            <person name="Glaser F."/>
            <person name="Hesse C.N."/>
            <person name="Kosti I."/>
            <person name="LaButti K."/>
            <person name="Lindquist E.A."/>
            <person name="Lucas S."/>
            <person name="Salamov A.A."/>
            <person name="Bradshaw R.E."/>
            <person name="Ciuffetti L."/>
            <person name="Hamelin R.C."/>
            <person name="Kema G.H.J."/>
            <person name="Lawrence C."/>
            <person name="Scott J.A."/>
            <person name="Spatafora J.W."/>
            <person name="Turgeon B.G."/>
            <person name="de Wit P.J.G.M."/>
            <person name="Zhong S."/>
            <person name="Goodwin S.B."/>
            <person name="Grigoriev I.V."/>
        </authorList>
    </citation>
    <scope>NUCLEOTIDE SEQUENCE [LARGE SCALE GENOMIC DNA]</scope>
    <source>
        <strain evidence="2">28A</strain>
    </source>
</reference>
<dbReference type="GeneID" id="19404280"/>
<protein>
    <submittedName>
        <fullName evidence="1">Uncharacterized protein</fullName>
    </submittedName>
</protein>
<keyword evidence="2" id="KW-1185">Reference proteome</keyword>
<gene>
    <name evidence="1" type="ORF">SETTUDRAFT_37652</name>
</gene>
<dbReference type="RefSeq" id="XP_008022903.1">
    <property type="nucleotide sequence ID" value="XM_008024712.1"/>
</dbReference>
<evidence type="ECO:0000313" key="1">
    <source>
        <dbReference type="EMBL" id="EOA89127.1"/>
    </source>
</evidence>
<sequence>MSFKVSARTLALGATWKPFTLDYMDNAAVIRGGRCQACICRRPVTSDPICNRLTTLGPPWCSTMYLPDDAMQKPNMQTACSQLSRGVIAQATKHCAVNAPPQNHRCRLARGEEDVLICPVCRAAAPASPITIHAMPTQTFPPADAILNHGSQSSSLLLRLASPPASSPPRPPTYACTCVASFRLLDVKLHWPATRPVTTARVALLTLTIQSHQPF</sequence>